<dbReference type="InterPro" id="IPR004045">
    <property type="entry name" value="Glutathione_S-Trfase_N"/>
</dbReference>
<feature type="non-terminal residue" evidence="3">
    <location>
        <position position="260"/>
    </location>
</feature>
<dbReference type="PANTHER" id="PTHR44051">
    <property type="entry name" value="GLUTATHIONE S-TRANSFERASE-RELATED"/>
    <property type="match status" value="1"/>
</dbReference>
<dbReference type="SUPFAM" id="SSF47616">
    <property type="entry name" value="GST C-terminal domain-like"/>
    <property type="match status" value="1"/>
</dbReference>
<protein>
    <recommendedName>
        <fullName evidence="2">GST N-terminal domain-containing protein</fullName>
    </recommendedName>
</protein>
<dbReference type="AlphaFoldDB" id="A0A9W8J0X5"/>
<dbReference type="InterPro" id="IPR036249">
    <property type="entry name" value="Thioredoxin-like_sf"/>
</dbReference>
<dbReference type="Pfam" id="PF22041">
    <property type="entry name" value="GST_C_7"/>
    <property type="match status" value="1"/>
</dbReference>
<dbReference type="Proteomes" id="UP001140091">
    <property type="component" value="Unassembled WGS sequence"/>
</dbReference>
<evidence type="ECO:0000256" key="1">
    <source>
        <dbReference type="ARBA" id="ARBA00007409"/>
    </source>
</evidence>
<dbReference type="OrthoDB" id="4951845at2759"/>
<dbReference type="Pfam" id="PF13409">
    <property type="entry name" value="GST_N_2"/>
    <property type="match status" value="1"/>
</dbReference>
<dbReference type="InterPro" id="IPR054416">
    <property type="entry name" value="GST_UstS-like_C"/>
</dbReference>
<dbReference type="InterPro" id="IPR036282">
    <property type="entry name" value="Glutathione-S-Trfase_C_sf"/>
</dbReference>
<comment type="similarity">
    <text evidence="1">Belongs to the GST superfamily.</text>
</comment>
<evidence type="ECO:0000313" key="3">
    <source>
        <dbReference type="EMBL" id="KAJ2926220.1"/>
    </source>
</evidence>
<feature type="domain" description="GST N-terminal" evidence="2">
    <location>
        <begin position="7"/>
        <end position="103"/>
    </location>
</feature>
<evidence type="ECO:0000313" key="4">
    <source>
        <dbReference type="Proteomes" id="UP001140091"/>
    </source>
</evidence>
<dbReference type="EMBL" id="JANBPK010001074">
    <property type="protein sequence ID" value="KAJ2926220.1"/>
    <property type="molecule type" value="Genomic_DNA"/>
</dbReference>
<accession>A0A9W8J0X5</accession>
<comment type="caution">
    <text evidence="3">The sequence shown here is derived from an EMBL/GenBank/DDBJ whole genome shotgun (WGS) entry which is preliminary data.</text>
</comment>
<name>A0A9W8J0X5_9AGAR</name>
<sequence length="260" mass="29769">MITFFDIPSTISSNAWSLNTWRTRFALNYKGLPYKTEWVEYPDIAGKLKGHGIGPTGHYPDGSPYYSLPAIIDIDDATGERKAAVANSFDIAKYLDEAYPDAPKLFPHGDKDQAMERFVKGWPLMWEPLYIIAFKATYPKLNPASQPHFTVARAKDLQDVYPGKERLEDMPLSPEERAESWKKVKACFDVLEEKVKGTDDKGQWYLGDEISFADMVIGGLLVWLKAIFGEDSVEWRDIQKWNDGRWNKFLEGLKDFQNVD</sequence>
<proteinExistence type="inferred from homology"/>
<keyword evidence="4" id="KW-1185">Reference proteome</keyword>
<dbReference type="PROSITE" id="PS50404">
    <property type="entry name" value="GST_NTER"/>
    <property type="match status" value="1"/>
</dbReference>
<organism evidence="3 4">
    <name type="scientific">Candolleomyces eurysporus</name>
    <dbReference type="NCBI Taxonomy" id="2828524"/>
    <lineage>
        <taxon>Eukaryota</taxon>
        <taxon>Fungi</taxon>
        <taxon>Dikarya</taxon>
        <taxon>Basidiomycota</taxon>
        <taxon>Agaricomycotina</taxon>
        <taxon>Agaricomycetes</taxon>
        <taxon>Agaricomycetidae</taxon>
        <taxon>Agaricales</taxon>
        <taxon>Agaricineae</taxon>
        <taxon>Psathyrellaceae</taxon>
        <taxon>Candolleomyces</taxon>
    </lineage>
</organism>
<gene>
    <name evidence="3" type="ORF">H1R20_g10872</name>
</gene>
<dbReference type="SUPFAM" id="SSF52833">
    <property type="entry name" value="Thioredoxin-like"/>
    <property type="match status" value="1"/>
</dbReference>
<evidence type="ECO:0000259" key="2">
    <source>
        <dbReference type="PROSITE" id="PS50404"/>
    </source>
</evidence>
<dbReference type="CDD" id="cd03038">
    <property type="entry name" value="GST_N_etherase_LigE"/>
    <property type="match status" value="1"/>
</dbReference>
<dbReference type="Gene3D" id="1.20.1050.10">
    <property type="match status" value="1"/>
</dbReference>
<reference evidence="3" key="1">
    <citation type="submission" date="2022-06" db="EMBL/GenBank/DDBJ databases">
        <title>Genome Sequence of Candolleomyces eurysporus.</title>
        <authorList>
            <person name="Buettner E."/>
        </authorList>
    </citation>
    <scope>NUCLEOTIDE SEQUENCE</scope>
    <source>
        <strain evidence="3">VTCC 930004</strain>
    </source>
</reference>
<dbReference type="PANTHER" id="PTHR44051:SF8">
    <property type="entry name" value="GLUTATHIONE S-TRANSFERASE GSTA"/>
    <property type="match status" value="1"/>
</dbReference>
<dbReference type="Gene3D" id="3.40.30.10">
    <property type="entry name" value="Glutaredoxin"/>
    <property type="match status" value="1"/>
</dbReference>